<comment type="subcellular location">
    <subcellularLocation>
        <location evidence="1">Secreted</location>
    </subcellularLocation>
</comment>
<dbReference type="Proteomes" id="UP001432027">
    <property type="component" value="Unassembled WGS sequence"/>
</dbReference>
<proteinExistence type="inferred from homology"/>
<sequence length="153" mass="17818">EQKRRFLIRRSLLPHLRMQSLFLLLLVTSTVSAIGTRYVNIRGQLTCDNSYTHERTRVELMERDWIGGDDQHAVIRPRLDGSFNISGEEHEIGAPQFYLKITHRCLLLDSKECPDIVDEFELESSSDPKTIQQFTRALVSRKQTQEYPRNCVV</sequence>
<comment type="caution">
    <text evidence="6">The sequence shown here is derived from an EMBL/GenBank/DDBJ whole genome shotgun (WGS) entry which is preliminary data.</text>
</comment>
<evidence type="ECO:0000313" key="6">
    <source>
        <dbReference type="EMBL" id="GMT02880.1"/>
    </source>
</evidence>
<accession>A0AAV5U9J4</accession>
<evidence type="ECO:0000256" key="3">
    <source>
        <dbReference type="ARBA" id="ARBA00022525"/>
    </source>
</evidence>
<comment type="similarity">
    <text evidence="2">Belongs to the nematode transthyretin-like family.</text>
</comment>
<protein>
    <submittedName>
        <fullName evidence="6">Uncharacterized protein</fullName>
    </submittedName>
</protein>
<dbReference type="GO" id="GO:0009986">
    <property type="term" value="C:cell surface"/>
    <property type="evidence" value="ECO:0007669"/>
    <property type="project" value="InterPro"/>
</dbReference>
<evidence type="ECO:0000256" key="4">
    <source>
        <dbReference type="ARBA" id="ARBA00022729"/>
    </source>
</evidence>
<dbReference type="Gene3D" id="2.60.40.3330">
    <property type="match status" value="1"/>
</dbReference>
<dbReference type="InterPro" id="IPR001534">
    <property type="entry name" value="Transthyretin-like"/>
</dbReference>
<keyword evidence="3" id="KW-0964">Secreted</keyword>
<dbReference type="AlphaFoldDB" id="A0AAV5U9J4"/>
<evidence type="ECO:0000256" key="1">
    <source>
        <dbReference type="ARBA" id="ARBA00004613"/>
    </source>
</evidence>
<feature type="signal peptide" evidence="5">
    <location>
        <begin position="1"/>
        <end position="33"/>
    </location>
</feature>
<organism evidence="6 7">
    <name type="scientific">Pristionchus entomophagus</name>
    <dbReference type="NCBI Taxonomy" id="358040"/>
    <lineage>
        <taxon>Eukaryota</taxon>
        <taxon>Metazoa</taxon>
        <taxon>Ecdysozoa</taxon>
        <taxon>Nematoda</taxon>
        <taxon>Chromadorea</taxon>
        <taxon>Rhabditida</taxon>
        <taxon>Rhabditina</taxon>
        <taxon>Diplogasteromorpha</taxon>
        <taxon>Diplogasteroidea</taxon>
        <taxon>Neodiplogasteridae</taxon>
        <taxon>Pristionchus</taxon>
    </lineage>
</organism>
<dbReference type="Pfam" id="PF01060">
    <property type="entry name" value="TTR-52"/>
    <property type="match status" value="1"/>
</dbReference>
<keyword evidence="4 5" id="KW-0732">Signal</keyword>
<dbReference type="EMBL" id="BTSX01000006">
    <property type="protein sequence ID" value="GMT02880.1"/>
    <property type="molecule type" value="Genomic_DNA"/>
</dbReference>
<gene>
    <name evidence="6" type="ORF">PENTCL1PPCAC_25054</name>
</gene>
<name>A0AAV5U9J4_9BILA</name>
<evidence type="ECO:0000313" key="7">
    <source>
        <dbReference type="Proteomes" id="UP001432027"/>
    </source>
</evidence>
<dbReference type="InterPro" id="IPR038479">
    <property type="entry name" value="Transthyretin-like_sf"/>
</dbReference>
<dbReference type="GO" id="GO:0005576">
    <property type="term" value="C:extracellular region"/>
    <property type="evidence" value="ECO:0007669"/>
    <property type="project" value="UniProtKB-SubCell"/>
</dbReference>
<keyword evidence="7" id="KW-1185">Reference proteome</keyword>
<feature type="chain" id="PRO_5043641297" evidence="5">
    <location>
        <begin position="34"/>
        <end position="153"/>
    </location>
</feature>
<evidence type="ECO:0000256" key="5">
    <source>
        <dbReference type="SAM" id="SignalP"/>
    </source>
</evidence>
<dbReference type="PANTHER" id="PTHR21700:SF30">
    <property type="entry name" value="TRANSTHYRETIN-LIKE FAMILY PROTEIN"/>
    <property type="match status" value="1"/>
</dbReference>
<evidence type="ECO:0000256" key="2">
    <source>
        <dbReference type="ARBA" id="ARBA00010112"/>
    </source>
</evidence>
<reference evidence="6" key="1">
    <citation type="submission" date="2023-10" db="EMBL/GenBank/DDBJ databases">
        <title>Genome assembly of Pristionchus species.</title>
        <authorList>
            <person name="Yoshida K."/>
            <person name="Sommer R.J."/>
        </authorList>
    </citation>
    <scope>NUCLEOTIDE SEQUENCE</scope>
    <source>
        <strain evidence="6">RS0144</strain>
    </source>
</reference>
<dbReference type="PANTHER" id="PTHR21700">
    <property type="entry name" value="TRANSTHYRETIN-LIKE FAMILY PROTEIN-RELATED"/>
    <property type="match status" value="1"/>
</dbReference>
<feature type="non-terminal residue" evidence="6">
    <location>
        <position position="1"/>
    </location>
</feature>